<reference evidence="1" key="1">
    <citation type="journal article" date="2023" name="G3 (Bethesda)">
        <title>A reference genome for the long-term kleptoplast-retaining sea slug Elysia crispata morphotype clarki.</title>
        <authorList>
            <person name="Eastman K.E."/>
            <person name="Pendleton A.L."/>
            <person name="Shaikh M.A."/>
            <person name="Suttiyut T."/>
            <person name="Ogas R."/>
            <person name="Tomko P."/>
            <person name="Gavelis G."/>
            <person name="Widhalm J.R."/>
            <person name="Wisecaver J.H."/>
        </authorList>
    </citation>
    <scope>NUCLEOTIDE SEQUENCE</scope>
    <source>
        <strain evidence="1">ECLA1</strain>
    </source>
</reference>
<comment type="caution">
    <text evidence="1">The sequence shown here is derived from an EMBL/GenBank/DDBJ whole genome shotgun (WGS) entry which is preliminary data.</text>
</comment>
<name>A0AAE0ZII0_9GAST</name>
<gene>
    <name evidence="1" type="ORF">RRG08_036746</name>
</gene>
<accession>A0AAE0ZII0</accession>
<evidence type="ECO:0000313" key="2">
    <source>
        <dbReference type="Proteomes" id="UP001283361"/>
    </source>
</evidence>
<dbReference type="Proteomes" id="UP001283361">
    <property type="component" value="Unassembled WGS sequence"/>
</dbReference>
<proteinExistence type="predicted"/>
<sequence length="81" mass="9435">MPYTLSQREEQRLTLKATAPWRTHAGTKSHPSKRTFLKLSMLVFASPTVSAAPNANEQRRKFAFPRRTCERFVDRSERLSR</sequence>
<organism evidence="1 2">
    <name type="scientific">Elysia crispata</name>
    <name type="common">lettuce slug</name>
    <dbReference type="NCBI Taxonomy" id="231223"/>
    <lineage>
        <taxon>Eukaryota</taxon>
        <taxon>Metazoa</taxon>
        <taxon>Spiralia</taxon>
        <taxon>Lophotrochozoa</taxon>
        <taxon>Mollusca</taxon>
        <taxon>Gastropoda</taxon>
        <taxon>Heterobranchia</taxon>
        <taxon>Euthyneura</taxon>
        <taxon>Panpulmonata</taxon>
        <taxon>Sacoglossa</taxon>
        <taxon>Placobranchoidea</taxon>
        <taxon>Plakobranchidae</taxon>
        <taxon>Elysia</taxon>
    </lineage>
</organism>
<protein>
    <submittedName>
        <fullName evidence="1">Uncharacterized protein</fullName>
    </submittedName>
</protein>
<dbReference type="EMBL" id="JAWDGP010003984">
    <property type="protein sequence ID" value="KAK3769002.1"/>
    <property type="molecule type" value="Genomic_DNA"/>
</dbReference>
<dbReference type="AlphaFoldDB" id="A0AAE0ZII0"/>
<evidence type="ECO:0000313" key="1">
    <source>
        <dbReference type="EMBL" id="KAK3769002.1"/>
    </source>
</evidence>
<keyword evidence="2" id="KW-1185">Reference proteome</keyword>